<dbReference type="GO" id="GO:0048731">
    <property type="term" value="P:system development"/>
    <property type="evidence" value="ECO:0007669"/>
    <property type="project" value="UniProtKB-ARBA"/>
</dbReference>
<feature type="repeat" description="PPR" evidence="3">
    <location>
        <begin position="273"/>
        <end position="307"/>
    </location>
</feature>
<dbReference type="FunFam" id="1.25.40.10:FF:000125">
    <property type="entry name" value="Pentatricopeptide repeat-containing protein"/>
    <property type="match status" value="1"/>
</dbReference>
<dbReference type="GO" id="GO:0005737">
    <property type="term" value="C:cytoplasm"/>
    <property type="evidence" value="ECO:0007669"/>
    <property type="project" value="UniProtKB-ARBA"/>
</dbReference>
<feature type="repeat" description="PPR" evidence="3">
    <location>
        <begin position="180"/>
        <end position="214"/>
    </location>
</feature>
<evidence type="ECO:0000256" key="1">
    <source>
        <dbReference type="ARBA" id="ARBA00006643"/>
    </source>
</evidence>
<accession>A0A5K1EGX4</accession>
<dbReference type="GO" id="GO:0016556">
    <property type="term" value="P:mRNA modification"/>
    <property type="evidence" value="ECO:0007669"/>
    <property type="project" value="UniProtKB-ARBA"/>
</dbReference>
<dbReference type="EMBL" id="LR721784">
    <property type="protein sequence ID" value="VVW49588.1"/>
    <property type="molecule type" value="Genomic_DNA"/>
</dbReference>
<evidence type="ECO:0000313" key="4">
    <source>
        <dbReference type="EMBL" id="VVW49588.1"/>
    </source>
</evidence>
<dbReference type="InterPro" id="IPR046960">
    <property type="entry name" value="PPR_At4g14850-like_plant"/>
</dbReference>
<dbReference type="NCBIfam" id="TIGR00756">
    <property type="entry name" value="PPR"/>
    <property type="match status" value="8"/>
</dbReference>
<dbReference type="OrthoDB" id="772730at2759"/>
<dbReference type="PANTHER" id="PTHR47926:SF452">
    <property type="entry name" value="PENTATRICOPEPTIDE REPEAT-CONTAINING PROTEIN"/>
    <property type="match status" value="1"/>
</dbReference>
<reference evidence="4" key="1">
    <citation type="submission" date="2019-09" db="EMBL/GenBank/DDBJ databases">
        <authorList>
            <person name="Zhang L."/>
        </authorList>
    </citation>
    <scope>NUCLEOTIDE SEQUENCE</scope>
</reference>
<feature type="repeat" description="PPR" evidence="3">
    <location>
        <begin position="467"/>
        <end position="501"/>
    </location>
</feature>
<evidence type="ECO:0000256" key="3">
    <source>
        <dbReference type="PROSITE-ProRule" id="PRU00708"/>
    </source>
</evidence>
<evidence type="ECO:0000256" key="2">
    <source>
        <dbReference type="ARBA" id="ARBA00022737"/>
    </source>
</evidence>
<dbReference type="PROSITE" id="PS51375">
    <property type="entry name" value="PPR"/>
    <property type="match status" value="7"/>
</dbReference>
<dbReference type="InterPro" id="IPR046848">
    <property type="entry name" value="E_motif"/>
</dbReference>
<dbReference type="FunFam" id="1.25.40.10:FF:000333">
    <property type="entry name" value="Pentatricopeptide repeat-containing protein"/>
    <property type="match status" value="1"/>
</dbReference>
<dbReference type="FunFam" id="1.25.40.10:FF:000277">
    <property type="entry name" value="Pentatricopeptide repeat-containing protein, mitochondrial"/>
    <property type="match status" value="1"/>
</dbReference>
<feature type="repeat" description="PPR" evidence="3">
    <location>
        <begin position="242"/>
        <end position="272"/>
    </location>
</feature>
<keyword evidence="2" id="KW-0677">Repeat</keyword>
<feature type="repeat" description="PPR" evidence="3">
    <location>
        <begin position="335"/>
        <end position="369"/>
    </location>
</feature>
<dbReference type="AlphaFoldDB" id="A0A5K1EGX4"/>
<feature type="repeat" description="PPR" evidence="3">
    <location>
        <begin position="147"/>
        <end position="177"/>
    </location>
</feature>
<organism evidence="4">
    <name type="scientific">Nymphaea colorata</name>
    <name type="common">pocket water lily</name>
    <dbReference type="NCBI Taxonomy" id="210225"/>
    <lineage>
        <taxon>Eukaryota</taxon>
        <taxon>Viridiplantae</taxon>
        <taxon>Streptophyta</taxon>
        <taxon>Embryophyta</taxon>
        <taxon>Tracheophyta</taxon>
        <taxon>Spermatophyta</taxon>
        <taxon>Magnoliopsida</taxon>
        <taxon>Nymphaeales</taxon>
        <taxon>Nymphaeaceae</taxon>
        <taxon>Nymphaea</taxon>
    </lineage>
</organism>
<dbReference type="Gene3D" id="1.25.40.10">
    <property type="entry name" value="Tetratricopeptide repeat domain"/>
    <property type="match status" value="5"/>
</dbReference>
<dbReference type="InterPro" id="IPR002885">
    <property type="entry name" value="PPR_rpt"/>
</dbReference>
<dbReference type="Pfam" id="PF20431">
    <property type="entry name" value="E_motif"/>
    <property type="match status" value="1"/>
</dbReference>
<dbReference type="GO" id="GO:0003723">
    <property type="term" value="F:RNA binding"/>
    <property type="evidence" value="ECO:0007669"/>
    <property type="project" value="InterPro"/>
</dbReference>
<sequence length="702" mass="78618">MVNSVKKQPLNPMLLVSLLHSCKTAKQLRSVHGTMIVSGALRESETFLWNSLIKSYRHCCYGSLEPILLYHQMMRNGIVFDKFTFPFVIKACTNLRTIKLGQQIHGQVVKSRHVVDHFVQGCLVDMYAKGGSIEAARLCFDSMPYKNSVSWNSMIDGYVKHGDVGTARHLFDRMPLEERDLFSWNVMIDGYGKNGQVNLARELFDEMPEKDVVSWNSMMHGHAKAGNMKEAKELFDVMPARDNVSWGIMVSGYVNCGAIDMARHVLDLMPRSNLFSWNALIDGYAKIGSIDIMLELFEQMKRKNLVSWNIVLNAFAKCGDTEMACRMFERMPEKDIVSWNTMIDGYAKTGDAGSARKLFDAMPFRDVVSWNSIISAYKNSGCTEESVGLFHSMLAGGTTPDCSTLAVVLSAIADMGILAEGKWVHRYLERNQVPLSGNVGVALIDMYSKCGNLDIATEIFCSMPQKSVDHWNSMIAGHAVYGYGSYAIRLFEELQKSSVEPDDISFIAVLSACSHAGLVDEGHYYFNLMTLQYCLEPKIQHYGCLVDLLSRSGHVEEASLLVKNMPMKPNDVIWRALLGACKTHGNVVVGEEAANHLFELDPDDTSSYSLLSDMYGAVGRWDEALKTRETMKEKGIKKLAPGCSSIESDAIVHEVDATLPDNPAGHMLYHGAENTHIVSEKEQFVLERISKERTRLWFDTKD</sequence>
<gene>
    <name evidence="4" type="ORF">NYM_LOCUS22448</name>
</gene>
<dbReference type="OMA" id="TIDHWNS"/>
<dbReference type="InterPro" id="IPR011990">
    <property type="entry name" value="TPR-like_helical_dom_sf"/>
</dbReference>
<dbReference type="Gramene" id="NC6G0259030.1">
    <property type="protein sequence ID" value="NC6G0259030.1:cds"/>
    <property type="gene ID" value="NC6G0259030"/>
</dbReference>
<protein>
    <submittedName>
        <fullName evidence="4">Uncharacterized protein</fullName>
    </submittedName>
</protein>
<feature type="repeat" description="PPR" evidence="3">
    <location>
        <begin position="604"/>
        <end position="638"/>
    </location>
</feature>
<name>A0A5K1EGX4_9MAGN</name>
<dbReference type="PANTHER" id="PTHR47926">
    <property type="entry name" value="PENTATRICOPEPTIDE REPEAT-CONTAINING PROTEIN"/>
    <property type="match status" value="1"/>
</dbReference>
<comment type="similarity">
    <text evidence="1">Belongs to the PPR family. PCMP-H subfamily.</text>
</comment>
<dbReference type="Pfam" id="PF13041">
    <property type="entry name" value="PPR_2"/>
    <property type="match status" value="1"/>
</dbReference>
<proteinExistence type="inferred from homology"/>
<dbReference type="Pfam" id="PF01535">
    <property type="entry name" value="PPR"/>
    <property type="match status" value="11"/>
</dbReference>